<dbReference type="SMART" id="SM00954">
    <property type="entry name" value="RelA_SpoT"/>
    <property type="match status" value="1"/>
</dbReference>
<evidence type="ECO:0000313" key="4">
    <source>
        <dbReference type="Proteomes" id="UP000178991"/>
    </source>
</evidence>
<feature type="domain" description="TGS" evidence="2">
    <location>
        <begin position="390"/>
        <end position="451"/>
    </location>
</feature>
<name>A0A1G2HLS7_9BACT</name>
<dbReference type="AlphaFoldDB" id="A0A1G2HLS7"/>
<dbReference type="Pfam" id="PF13328">
    <property type="entry name" value="HD_4"/>
    <property type="match status" value="1"/>
</dbReference>
<dbReference type="Gene3D" id="1.10.3210.10">
    <property type="entry name" value="Hypothetical protein af1432"/>
    <property type="match status" value="1"/>
</dbReference>
<dbReference type="Gene3D" id="3.10.20.30">
    <property type="match status" value="1"/>
</dbReference>
<dbReference type="InterPro" id="IPR033655">
    <property type="entry name" value="TGS_RelA/SpoT"/>
</dbReference>
<comment type="similarity">
    <text evidence="1">Belongs to the RelA/SpoT family.</text>
</comment>
<dbReference type="SUPFAM" id="SSF81301">
    <property type="entry name" value="Nucleotidyltransferase"/>
    <property type="match status" value="1"/>
</dbReference>
<dbReference type="InterPro" id="IPR012676">
    <property type="entry name" value="TGS-like"/>
</dbReference>
<dbReference type="InterPro" id="IPR007685">
    <property type="entry name" value="RelA_SpoT"/>
</dbReference>
<evidence type="ECO:0000313" key="3">
    <source>
        <dbReference type="EMBL" id="OGZ63171.1"/>
    </source>
</evidence>
<organism evidence="3 4">
    <name type="scientific">Candidatus Staskawiczbacteria bacterium RIFCSPHIGHO2_01_FULL_34_27</name>
    <dbReference type="NCBI Taxonomy" id="1802199"/>
    <lineage>
        <taxon>Bacteria</taxon>
        <taxon>Candidatus Staskawicziibacteriota</taxon>
    </lineage>
</organism>
<dbReference type="GO" id="GO:0005886">
    <property type="term" value="C:plasma membrane"/>
    <property type="evidence" value="ECO:0007669"/>
    <property type="project" value="TreeGrafter"/>
</dbReference>
<gene>
    <name evidence="3" type="ORF">A2639_03170</name>
</gene>
<reference evidence="3 4" key="1">
    <citation type="journal article" date="2016" name="Nat. Commun.">
        <title>Thousands of microbial genomes shed light on interconnected biogeochemical processes in an aquifer system.</title>
        <authorList>
            <person name="Anantharaman K."/>
            <person name="Brown C.T."/>
            <person name="Hug L.A."/>
            <person name="Sharon I."/>
            <person name="Castelle C.J."/>
            <person name="Probst A.J."/>
            <person name="Thomas B.C."/>
            <person name="Singh A."/>
            <person name="Wilkins M.J."/>
            <person name="Karaoz U."/>
            <person name="Brodie E.L."/>
            <person name="Williams K.H."/>
            <person name="Hubbard S.S."/>
            <person name="Banfield J.F."/>
        </authorList>
    </citation>
    <scope>NUCLEOTIDE SEQUENCE [LARGE SCALE GENOMIC DNA]</scope>
</reference>
<dbReference type="SUPFAM" id="SSF81271">
    <property type="entry name" value="TGS-like"/>
    <property type="match status" value="1"/>
</dbReference>
<dbReference type="EMBL" id="MHOL01000005">
    <property type="protein sequence ID" value="OGZ63171.1"/>
    <property type="molecule type" value="Genomic_DNA"/>
</dbReference>
<dbReference type="CDD" id="cd05399">
    <property type="entry name" value="NT_Rel-Spo_like"/>
    <property type="match status" value="1"/>
</dbReference>
<dbReference type="PANTHER" id="PTHR21262">
    <property type="entry name" value="GUANOSINE-3',5'-BIS DIPHOSPHATE 3'-PYROPHOSPHOHYDROLASE"/>
    <property type="match status" value="1"/>
</dbReference>
<dbReference type="PROSITE" id="PS51880">
    <property type="entry name" value="TGS"/>
    <property type="match status" value="1"/>
</dbReference>
<protein>
    <recommendedName>
        <fullName evidence="2">TGS domain-containing protein</fullName>
    </recommendedName>
</protein>
<proteinExistence type="inferred from homology"/>
<accession>A0A1G2HLS7</accession>
<dbReference type="SUPFAM" id="SSF109604">
    <property type="entry name" value="HD-domain/PDEase-like"/>
    <property type="match status" value="1"/>
</dbReference>
<dbReference type="Proteomes" id="UP000178991">
    <property type="component" value="Unassembled WGS sequence"/>
</dbReference>
<comment type="caution">
    <text evidence="3">The sequence shown here is derived from an EMBL/GenBank/DDBJ whole genome shotgun (WGS) entry which is preliminary data.</text>
</comment>
<dbReference type="CDD" id="cd01668">
    <property type="entry name" value="TGS_RSH"/>
    <property type="match status" value="1"/>
</dbReference>
<dbReference type="FunFam" id="3.10.20.30:FF:000002">
    <property type="entry name" value="GTP pyrophosphokinase (RelA/SpoT)"/>
    <property type="match status" value="1"/>
</dbReference>
<dbReference type="InterPro" id="IPR012675">
    <property type="entry name" value="Beta-grasp_dom_sf"/>
</dbReference>
<evidence type="ECO:0000259" key="2">
    <source>
        <dbReference type="PROSITE" id="PS51880"/>
    </source>
</evidence>
<dbReference type="Pfam" id="PF04607">
    <property type="entry name" value="RelA_SpoT"/>
    <property type="match status" value="1"/>
</dbReference>
<dbReference type="InterPro" id="IPR004095">
    <property type="entry name" value="TGS"/>
</dbReference>
<evidence type="ECO:0000256" key="1">
    <source>
        <dbReference type="ARBA" id="ARBA00007476"/>
    </source>
</evidence>
<dbReference type="PANTHER" id="PTHR21262:SF31">
    <property type="entry name" value="GTP PYROPHOSPHOKINASE"/>
    <property type="match status" value="1"/>
</dbReference>
<sequence>MQNQAQQLIKKSTDPKLIGDVFEFAKQIYTDKKWLQGKDLYIDHVLRMAINLQDMEIDKITIATSLLYGVADTSLPGEKKHIINEVEKKFGKEIAGLVKKTSELNKIYYSFRINNKDHLNEAKNENLRKMFFAIAKDVRVIIIKIASRIDSLNRLDYLSQETKKLYAIETLEIFVPIANRLGLGEVKRKLEDLSFAYLYPEKFSWLQENIKEKYEERQKYLKKFIPHLKKILKHERIKFIDINYRAKSYWSTYQKLQRHDMNFEKIYDLVALRLVVSDVATCYKTLGVIHKYFQPMSGQIQDYIAKPKDNGYKSLHTTVFLQKTLPMQKIEKISEIQIKTAEMHKEAQFGICAHWAYKEKIDLLKDQEKLKFSEKIPEFIKTFNIDFFENQIFVFTPKGDVITLPKESTPIDFAYAVHSDVGDHCESAKIDGKIIPLSHKLNSGDVIEIITSLKKKPSQDWLKFVKTGFARSHIKKIITATFNPIFSVPAFIKKKIFKTGKEKKEEKHQVKKIKASEIYIGGQKGIAVNFAKCCLPKSKDATMAYLAKHRVAVLHKTSCKNFQKIAQKFPERIIDASWK</sequence>
<dbReference type="Gene3D" id="3.30.460.10">
    <property type="entry name" value="Beta Polymerase, domain 2"/>
    <property type="match status" value="1"/>
</dbReference>
<dbReference type="GO" id="GO:0015969">
    <property type="term" value="P:guanosine tetraphosphate metabolic process"/>
    <property type="evidence" value="ECO:0007669"/>
    <property type="project" value="InterPro"/>
</dbReference>
<dbReference type="InterPro" id="IPR043519">
    <property type="entry name" value="NT_sf"/>
</dbReference>
<dbReference type="Pfam" id="PF02824">
    <property type="entry name" value="TGS"/>
    <property type="match status" value="1"/>
</dbReference>